<proteinExistence type="predicted"/>
<accession>A0A7X6MIK9</accession>
<dbReference type="Proteomes" id="UP000553209">
    <property type="component" value="Unassembled WGS sequence"/>
</dbReference>
<organism evidence="2 3">
    <name type="scientific">Nocardiopsis alborubida</name>
    <dbReference type="NCBI Taxonomy" id="146802"/>
    <lineage>
        <taxon>Bacteria</taxon>
        <taxon>Bacillati</taxon>
        <taxon>Actinomycetota</taxon>
        <taxon>Actinomycetes</taxon>
        <taxon>Streptosporangiales</taxon>
        <taxon>Nocardiopsidaceae</taxon>
        <taxon>Nocardiopsis</taxon>
    </lineage>
</organism>
<dbReference type="AlphaFoldDB" id="A0A7X6MIK9"/>
<name>A0A7X6MIK9_9ACTN</name>
<reference evidence="2 3" key="1">
    <citation type="submission" date="2020-04" db="EMBL/GenBank/DDBJ databases">
        <title>MicrobeNet Type strains.</title>
        <authorList>
            <person name="Nicholson A.C."/>
        </authorList>
    </citation>
    <scope>NUCLEOTIDE SEQUENCE [LARGE SCALE GENOMIC DNA]</scope>
    <source>
        <strain evidence="2 3">ATCC 23612</strain>
    </source>
</reference>
<protein>
    <submittedName>
        <fullName evidence="2">Uncharacterized protein</fullName>
    </submittedName>
</protein>
<feature type="compositionally biased region" description="Pro residues" evidence="1">
    <location>
        <begin position="84"/>
        <end position="97"/>
    </location>
</feature>
<sequence length="97" mass="10162">MTSHTMLVSVADPATGAVRHAVRAGARGRPYRLSAFSRDSSTRSRDSHVRAGQSPEGRVYVPGFGAGAERVDVDARGARRPHRPPGPPEAGPGPVPV</sequence>
<dbReference type="RefSeq" id="WP_168444213.1">
    <property type="nucleotide sequence ID" value="NZ_JAAXPG010000047.1"/>
</dbReference>
<evidence type="ECO:0000256" key="1">
    <source>
        <dbReference type="SAM" id="MobiDB-lite"/>
    </source>
</evidence>
<dbReference type="EMBL" id="JAAXPG010000047">
    <property type="protein sequence ID" value="NKZ01923.1"/>
    <property type="molecule type" value="Genomic_DNA"/>
</dbReference>
<evidence type="ECO:0000313" key="2">
    <source>
        <dbReference type="EMBL" id="NKZ01923.1"/>
    </source>
</evidence>
<gene>
    <name evidence="2" type="ORF">HGB44_30285</name>
</gene>
<feature type="region of interest" description="Disordered" evidence="1">
    <location>
        <begin position="32"/>
        <end position="97"/>
    </location>
</feature>
<keyword evidence="3" id="KW-1185">Reference proteome</keyword>
<feature type="compositionally biased region" description="Basic and acidic residues" evidence="1">
    <location>
        <begin position="40"/>
        <end position="49"/>
    </location>
</feature>
<evidence type="ECO:0000313" key="3">
    <source>
        <dbReference type="Proteomes" id="UP000553209"/>
    </source>
</evidence>
<comment type="caution">
    <text evidence="2">The sequence shown here is derived from an EMBL/GenBank/DDBJ whole genome shotgun (WGS) entry which is preliminary data.</text>
</comment>